<feature type="region of interest" description="Disordered" evidence="1">
    <location>
        <begin position="273"/>
        <end position="316"/>
    </location>
</feature>
<reference evidence="4" key="1">
    <citation type="journal article" date="2019" name="Int. J. Syst. Evol. Microbiol.">
        <title>The Global Catalogue of Microorganisms (GCM) 10K type strain sequencing project: providing services to taxonomists for standard genome sequencing and annotation.</title>
        <authorList>
            <consortium name="The Broad Institute Genomics Platform"/>
            <consortium name="The Broad Institute Genome Sequencing Center for Infectious Disease"/>
            <person name="Wu L."/>
            <person name="Ma J."/>
        </authorList>
    </citation>
    <scope>NUCLEOTIDE SEQUENCE [LARGE SCALE GENOMIC DNA]</scope>
    <source>
        <strain evidence="4">NBRC 113072</strain>
    </source>
</reference>
<evidence type="ECO:0000256" key="1">
    <source>
        <dbReference type="SAM" id="MobiDB-lite"/>
    </source>
</evidence>
<keyword evidence="4" id="KW-1185">Reference proteome</keyword>
<evidence type="ECO:0000313" key="4">
    <source>
        <dbReference type="Proteomes" id="UP001157126"/>
    </source>
</evidence>
<evidence type="ECO:0000313" key="3">
    <source>
        <dbReference type="EMBL" id="GMA38682.1"/>
    </source>
</evidence>
<feature type="region of interest" description="Disordered" evidence="1">
    <location>
        <begin position="1"/>
        <end position="22"/>
    </location>
</feature>
<dbReference type="InterPro" id="IPR025164">
    <property type="entry name" value="Toastrack_DUF4097"/>
</dbReference>
<dbReference type="EMBL" id="BSUO01000001">
    <property type="protein sequence ID" value="GMA38682.1"/>
    <property type="molecule type" value="Genomic_DNA"/>
</dbReference>
<protein>
    <recommendedName>
        <fullName evidence="2">DUF4097 domain-containing protein</fullName>
    </recommendedName>
</protein>
<gene>
    <name evidence="3" type="ORF">GCM10025883_07270</name>
</gene>
<dbReference type="Proteomes" id="UP001157126">
    <property type="component" value="Unassembled WGS sequence"/>
</dbReference>
<feature type="domain" description="DUF4097" evidence="2">
    <location>
        <begin position="60"/>
        <end position="267"/>
    </location>
</feature>
<proteinExistence type="predicted"/>
<comment type="caution">
    <text evidence="3">The sequence shown here is derived from an EMBL/GenBank/DDBJ whole genome shotgun (WGS) entry which is preliminary data.</text>
</comment>
<sequence length="316" mass="32470">MTEQPNTDRIESPTTRDFERPKSVTVTVVSGSVDVIASPHTRQATLVVHELTGPPLATSSTGGALKLEQLKDADGQVWGALKSFLGGAGESHNRPRVRLTLSVPDDTAVSVRTVSADVLSGGSHGPVTVYTVSGDVTLDHPTGRIDVTTVSGDVDCASPSGELKAKTVSGDITVRDAVLRSARVNSVSGRTILDLRHGPSLVTANSVSGEVSVRMPADSGYDASVASTSGHVVVDGEPLLEDGKRGGHRYAGDRSVAVKARTVTGDLVVLRRAGNHTGPGTGPVIGDTWGAPSDIQDDVPGQDRRGPGGPDAGTGI</sequence>
<evidence type="ECO:0000259" key="2">
    <source>
        <dbReference type="Pfam" id="PF13349"/>
    </source>
</evidence>
<dbReference type="Pfam" id="PF13349">
    <property type="entry name" value="DUF4097"/>
    <property type="match status" value="1"/>
</dbReference>
<organism evidence="3 4">
    <name type="scientific">Mobilicoccus caccae</name>
    <dbReference type="NCBI Taxonomy" id="1859295"/>
    <lineage>
        <taxon>Bacteria</taxon>
        <taxon>Bacillati</taxon>
        <taxon>Actinomycetota</taxon>
        <taxon>Actinomycetes</taxon>
        <taxon>Micrococcales</taxon>
        <taxon>Dermatophilaceae</taxon>
        <taxon>Mobilicoccus</taxon>
    </lineage>
</organism>
<name>A0ABQ6IL78_9MICO</name>
<feature type="compositionally biased region" description="Gly residues" evidence="1">
    <location>
        <begin position="307"/>
        <end position="316"/>
    </location>
</feature>
<dbReference type="RefSeq" id="WP_284302740.1">
    <property type="nucleotide sequence ID" value="NZ_BSUO01000001.1"/>
</dbReference>
<accession>A0ABQ6IL78</accession>